<evidence type="ECO:0000313" key="2">
    <source>
        <dbReference type="EMBL" id="OAV84639.1"/>
    </source>
</evidence>
<dbReference type="EnsemblFungi" id="PTTG_11541-t43_1">
    <property type="protein sequence ID" value="PTTG_11541-t43_1-p1"/>
    <property type="gene ID" value="PTTG_11541"/>
</dbReference>
<dbReference type="OrthoDB" id="10636949at2759"/>
<dbReference type="Proteomes" id="UP000005240">
    <property type="component" value="Unassembled WGS sequence"/>
</dbReference>
<evidence type="ECO:0000313" key="4">
    <source>
        <dbReference type="Proteomes" id="UP000005240"/>
    </source>
</evidence>
<dbReference type="AlphaFoldDB" id="A0A0C4FE85"/>
<evidence type="ECO:0000256" key="1">
    <source>
        <dbReference type="SAM" id="MobiDB-lite"/>
    </source>
</evidence>
<keyword evidence="4" id="KW-1185">Reference proteome</keyword>
<gene>
    <name evidence="2" type="ORF">PTTG_11541</name>
</gene>
<organism evidence="2">
    <name type="scientific">Puccinia triticina (isolate 1-1 / race 1 (BBBD))</name>
    <name type="common">Brown leaf rust fungus</name>
    <dbReference type="NCBI Taxonomy" id="630390"/>
    <lineage>
        <taxon>Eukaryota</taxon>
        <taxon>Fungi</taxon>
        <taxon>Dikarya</taxon>
        <taxon>Basidiomycota</taxon>
        <taxon>Pucciniomycotina</taxon>
        <taxon>Pucciniomycetes</taxon>
        <taxon>Pucciniales</taxon>
        <taxon>Pucciniaceae</taxon>
        <taxon>Puccinia</taxon>
    </lineage>
</organism>
<feature type="compositionally biased region" description="Low complexity" evidence="1">
    <location>
        <begin position="14"/>
        <end position="28"/>
    </location>
</feature>
<accession>A0A0C4FE85</accession>
<proteinExistence type="predicted"/>
<reference evidence="3" key="4">
    <citation type="submission" date="2025-05" db="UniProtKB">
        <authorList>
            <consortium name="EnsemblFungi"/>
        </authorList>
    </citation>
    <scope>IDENTIFICATION</scope>
    <source>
        <strain evidence="3">isolate 1-1 / race 1 (BBBD)</strain>
    </source>
</reference>
<protein>
    <submittedName>
        <fullName evidence="2 3">Uncharacterized protein</fullName>
    </submittedName>
</protein>
<name>A0A0C4FE85_PUCT1</name>
<feature type="region of interest" description="Disordered" evidence="1">
    <location>
        <begin position="1"/>
        <end position="102"/>
    </location>
</feature>
<dbReference type="VEuPathDB" id="FungiDB:PTTG_11541"/>
<sequence>MPHTACSPADDDLPASSSGSLAPSDVDSIPTASTPRAAEDAEVGSQEVTHQEEAPEAPQGSLPDFAPDSTPEPAVVPESGGRPLRKKGKTVTPVGPVQQEAPDNLLEELKGASIEEEHRTIMSAVIQKVQLAKSGLIEACSSLLSGFEVRS</sequence>
<reference evidence="2" key="2">
    <citation type="submission" date="2016-05" db="EMBL/GenBank/DDBJ databases">
        <title>Comparative analysis highlights variable genome content of wheat rusts and divergence of the mating loci.</title>
        <authorList>
            <person name="Cuomo C.A."/>
            <person name="Bakkeren G."/>
            <person name="Szabo L."/>
            <person name="Khalil H."/>
            <person name="Joly D."/>
            <person name="Goldberg J."/>
            <person name="Young S."/>
            <person name="Zeng Q."/>
            <person name="Fellers J."/>
        </authorList>
    </citation>
    <scope>NUCLEOTIDE SEQUENCE [LARGE SCALE GENOMIC DNA]</scope>
    <source>
        <strain evidence="2">1-1 BBBD Race 1</strain>
    </source>
</reference>
<reference evidence="2" key="1">
    <citation type="submission" date="2009-11" db="EMBL/GenBank/DDBJ databases">
        <authorList>
            <consortium name="The Broad Institute Genome Sequencing Platform"/>
            <person name="Ward D."/>
            <person name="Feldgarden M."/>
            <person name="Earl A."/>
            <person name="Young S.K."/>
            <person name="Zeng Q."/>
            <person name="Koehrsen M."/>
            <person name="Alvarado L."/>
            <person name="Berlin A."/>
            <person name="Bochicchio J."/>
            <person name="Borenstein D."/>
            <person name="Chapman S.B."/>
            <person name="Chen Z."/>
            <person name="Engels R."/>
            <person name="Freedman E."/>
            <person name="Gellesch M."/>
            <person name="Goldberg J."/>
            <person name="Griggs A."/>
            <person name="Gujja S."/>
            <person name="Heilman E."/>
            <person name="Heiman D."/>
            <person name="Hepburn T."/>
            <person name="Howarth C."/>
            <person name="Jen D."/>
            <person name="Larson L."/>
            <person name="Lewis B."/>
            <person name="Mehta T."/>
            <person name="Park D."/>
            <person name="Pearson M."/>
            <person name="Roberts A."/>
            <person name="Saif S."/>
            <person name="Shea T."/>
            <person name="Shenoy N."/>
            <person name="Sisk P."/>
            <person name="Stolte C."/>
            <person name="Sykes S."/>
            <person name="Thomson T."/>
            <person name="Walk T."/>
            <person name="White J."/>
            <person name="Yandava C."/>
            <person name="Izard J."/>
            <person name="Baranova O.V."/>
            <person name="Blanton J.M."/>
            <person name="Tanner A.C."/>
            <person name="Dewhirst F.E."/>
            <person name="Haas B."/>
            <person name="Nusbaum C."/>
            <person name="Birren B."/>
        </authorList>
    </citation>
    <scope>NUCLEOTIDE SEQUENCE [LARGE SCALE GENOMIC DNA]</scope>
    <source>
        <strain evidence="2">1-1 BBBD Race 1</strain>
    </source>
</reference>
<dbReference type="EMBL" id="ADAS02014059">
    <property type="protein sequence ID" value="OAV84639.1"/>
    <property type="molecule type" value="Genomic_DNA"/>
</dbReference>
<reference evidence="3 4" key="3">
    <citation type="journal article" date="2017" name="G3 (Bethesda)">
        <title>Comparative analysis highlights variable genome content of wheat rusts and divergence of the mating loci.</title>
        <authorList>
            <person name="Cuomo C.A."/>
            <person name="Bakkeren G."/>
            <person name="Khalil H.B."/>
            <person name="Panwar V."/>
            <person name="Joly D."/>
            <person name="Linning R."/>
            <person name="Sakthikumar S."/>
            <person name="Song X."/>
            <person name="Adiconis X."/>
            <person name="Fan L."/>
            <person name="Goldberg J.M."/>
            <person name="Levin J.Z."/>
            <person name="Young S."/>
            <person name="Zeng Q."/>
            <person name="Anikster Y."/>
            <person name="Bruce M."/>
            <person name="Wang M."/>
            <person name="Yin C."/>
            <person name="McCallum B."/>
            <person name="Szabo L.J."/>
            <person name="Hulbert S."/>
            <person name="Chen X."/>
            <person name="Fellers J.P."/>
        </authorList>
    </citation>
    <scope>NUCLEOTIDE SEQUENCE</scope>
    <source>
        <strain evidence="4">Isolate 1-1 / race 1 (BBBD)</strain>
        <strain evidence="3">isolate 1-1 / race 1 (BBBD)</strain>
    </source>
</reference>
<evidence type="ECO:0000313" key="3">
    <source>
        <dbReference type="EnsemblFungi" id="PTTG_11541-t43_1-p1"/>
    </source>
</evidence>